<name>A0A1V4SPG8_RUMHU</name>
<keyword evidence="5 9" id="KW-0808">Transferase</keyword>
<keyword evidence="3" id="KW-0169">Cobalamin biosynthesis</keyword>
<dbReference type="CDD" id="cd11645">
    <property type="entry name" value="Precorrin_2_C20_MT"/>
    <property type="match status" value="1"/>
</dbReference>
<dbReference type="InterPro" id="IPR035996">
    <property type="entry name" value="4pyrrol_Methylase_sf"/>
</dbReference>
<dbReference type="GO" id="GO:0030788">
    <property type="term" value="F:precorrin-2 C20-methyltransferase activity"/>
    <property type="evidence" value="ECO:0007669"/>
    <property type="project" value="InterPro"/>
</dbReference>
<organism evidence="9 10">
    <name type="scientific">Ruminiclostridium hungatei</name>
    <name type="common">Clostridium hungatei</name>
    <dbReference type="NCBI Taxonomy" id="48256"/>
    <lineage>
        <taxon>Bacteria</taxon>
        <taxon>Bacillati</taxon>
        <taxon>Bacillota</taxon>
        <taxon>Clostridia</taxon>
        <taxon>Eubacteriales</taxon>
        <taxon>Oscillospiraceae</taxon>
        <taxon>Ruminiclostridium</taxon>
    </lineage>
</organism>
<dbReference type="GO" id="GO:0009236">
    <property type="term" value="P:cobalamin biosynthetic process"/>
    <property type="evidence" value="ECO:0007669"/>
    <property type="project" value="UniProtKB-UniRule"/>
</dbReference>
<dbReference type="PIRSF" id="PIRSF036427">
    <property type="entry name" value="Precrrn-2_mtase"/>
    <property type="match status" value="1"/>
</dbReference>
<evidence type="ECO:0000256" key="6">
    <source>
        <dbReference type="ARBA" id="ARBA00022691"/>
    </source>
</evidence>
<dbReference type="RefSeq" id="WP_080063135.1">
    <property type="nucleotide sequence ID" value="NZ_MZGX01000003.1"/>
</dbReference>
<comment type="caution">
    <text evidence="9">The sequence shown here is derived from an EMBL/GenBank/DDBJ whole genome shotgun (WGS) entry which is preliminary data.</text>
</comment>
<evidence type="ECO:0000256" key="2">
    <source>
        <dbReference type="ARBA" id="ARBA00005879"/>
    </source>
</evidence>
<dbReference type="Gene3D" id="3.40.1010.10">
    <property type="entry name" value="Cobalt-precorrin-4 Transmethylase, Domain 1"/>
    <property type="match status" value="1"/>
</dbReference>
<proteinExistence type="inferred from homology"/>
<dbReference type="AlphaFoldDB" id="A0A1V4SPG8"/>
<dbReference type="InterPro" id="IPR000878">
    <property type="entry name" value="4pyrrol_Mease"/>
</dbReference>
<accession>A0A1V4SPG8</accession>
<reference evidence="9 10" key="1">
    <citation type="submission" date="2017-03" db="EMBL/GenBank/DDBJ databases">
        <title>Genome sequence of Clostridium hungatei DSM 14427.</title>
        <authorList>
            <person name="Poehlein A."/>
            <person name="Daniel R."/>
        </authorList>
    </citation>
    <scope>NUCLEOTIDE SEQUENCE [LARGE SCALE GENOMIC DNA]</scope>
    <source>
        <strain evidence="9 10">DSM 14427</strain>
    </source>
</reference>
<dbReference type="PANTHER" id="PTHR43467:SF2">
    <property type="entry name" value="COBALT-PRECORRIN-2 C(20)-METHYLTRANSFERASE"/>
    <property type="match status" value="1"/>
</dbReference>
<keyword evidence="6" id="KW-0949">S-adenosyl-L-methionine</keyword>
<evidence type="ECO:0000256" key="7">
    <source>
        <dbReference type="PIRNR" id="PIRNR036427"/>
    </source>
</evidence>
<comment type="pathway">
    <text evidence="1">Cofactor biosynthesis; adenosylcobalamin biosynthesis.</text>
</comment>
<evidence type="ECO:0000256" key="3">
    <source>
        <dbReference type="ARBA" id="ARBA00022573"/>
    </source>
</evidence>
<keyword evidence="10" id="KW-1185">Reference proteome</keyword>
<dbReference type="Gene3D" id="3.30.950.10">
    <property type="entry name" value="Methyltransferase, Cobalt-precorrin-4 Transmethylase, Domain 2"/>
    <property type="match status" value="1"/>
</dbReference>
<keyword evidence="4 9" id="KW-0489">Methyltransferase</keyword>
<comment type="similarity">
    <text evidence="2 7">Belongs to the precorrin methyltransferase family.</text>
</comment>
<dbReference type="Pfam" id="PF00590">
    <property type="entry name" value="TP_methylase"/>
    <property type="match status" value="1"/>
</dbReference>
<dbReference type="NCBIfam" id="TIGR01467">
    <property type="entry name" value="cobI_cbiL"/>
    <property type="match status" value="1"/>
</dbReference>
<dbReference type="GO" id="GO:0043781">
    <property type="term" value="F:cobalt-factor II C20-methyltransferase activity"/>
    <property type="evidence" value="ECO:0007669"/>
    <property type="project" value="UniProtKB-EC"/>
</dbReference>
<dbReference type="InterPro" id="IPR014777">
    <property type="entry name" value="4pyrrole_Mease_sub1"/>
</dbReference>
<dbReference type="EC" id="2.1.1.151" evidence="9"/>
<protein>
    <submittedName>
        <fullName evidence="9">Cobalt-precorrin-2 C(20)-methyltransferase</fullName>
        <ecNumber evidence="9">2.1.1.151</ecNumber>
    </submittedName>
</protein>
<evidence type="ECO:0000313" key="10">
    <source>
        <dbReference type="Proteomes" id="UP000191554"/>
    </source>
</evidence>
<evidence type="ECO:0000256" key="5">
    <source>
        <dbReference type="ARBA" id="ARBA00022679"/>
    </source>
</evidence>
<evidence type="ECO:0000313" key="9">
    <source>
        <dbReference type="EMBL" id="OPX45740.1"/>
    </source>
</evidence>
<dbReference type="InterPro" id="IPR012382">
    <property type="entry name" value="CobI/CbiL"/>
</dbReference>
<dbReference type="UniPathway" id="UPA00148"/>
<dbReference type="SUPFAM" id="SSF53790">
    <property type="entry name" value="Tetrapyrrole methylase"/>
    <property type="match status" value="1"/>
</dbReference>
<feature type="domain" description="Tetrapyrrole methylase" evidence="8">
    <location>
        <begin position="5"/>
        <end position="207"/>
    </location>
</feature>
<evidence type="ECO:0000256" key="4">
    <source>
        <dbReference type="ARBA" id="ARBA00022603"/>
    </source>
</evidence>
<dbReference type="PANTHER" id="PTHR43467">
    <property type="entry name" value="COBALT-PRECORRIN-2 C(20)-METHYLTRANSFERASE"/>
    <property type="match status" value="1"/>
</dbReference>
<dbReference type="GO" id="GO:0032259">
    <property type="term" value="P:methylation"/>
    <property type="evidence" value="ECO:0007669"/>
    <property type="project" value="UniProtKB-KW"/>
</dbReference>
<evidence type="ECO:0000256" key="1">
    <source>
        <dbReference type="ARBA" id="ARBA00004953"/>
    </source>
</evidence>
<dbReference type="Proteomes" id="UP000191554">
    <property type="component" value="Unassembled WGS sequence"/>
</dbReference>
<dbReference type="InterPro" id="IPR006364">
    <property type="entry name" value="CobI/CbiL/CobIJ_dom"/>
</dbReference>
<dbReference type="InterPro" id="IPR014776">
    <property type="entry name" value="4pyrrole_Mease_sub2"/>
</dbReference>
<dbReference type="STRING" id="48256.CLHUN_06770"/>
<gene>
    <name evidence="9" type="primary">cbiL</name>
    <name evidence="9" type="ORF">CLHUN_06770</name>
</gene>
<dbReference type="EMBL" id="MZGX01000003">
    <property type="protein sequence ID" value="OPX45740.1"/>
    <property type="molecule type" value="Genomic_DNA"/>
</dbReference>
<sequence>MNGILYGVGIGPGNPKMLTLQAVETLQAADVIAIPDTSGEKTALNIVRSYIENKELLFCPMPMSRDLDVVEKAHRTSCGLLEKELDKGRRVAFITLGDPTIYSTYMYINKIISGKGYRTEIIPGIPSFCATAGALNIALCDRDEALHIIPASYDFTHELMALKGTKVLMKSGRSIGRIKEQLKEMKLYHKAQMVECCSMDDEKIYKSLDEVSEASSYFSTIIIKE</sequence>
<dbReference type="OrthoDB" id="9804789at2"/>
<evidence type="ECO:0000259" key="8">
    <source>
        <dbReference type="Pfam" id="PF00590"/>
    </source>
</evidence>